<feature type="transmembrane region" description="Helical" evidence="10">
    <location>
        <begin position="418"/>
        <end position="440"/>
    </location>
</feature>
<accession>A0A4V1X9G4</accession>
<dbReference type="InterPro" id="IPR015958">
    <property type="entry name" value="Trk1_fungi"/>
</dbReference>
<evidence type="ECO:0000256" key="4">
    <source>
        <dbReference type="ARBA" id="ARBA00022538"/>
    </source>
</evidence>
<evidence type="ECO:0000256" key="8">
    <source>
        <dbReference type="ARBA" id="ARBA00023065"/>
    </source>
</evidence>
<evidence type="ECO:0000256" key="7">
    <source>
        <dbReference type="ARBA" id="ARBA00022989"/>
    </source>
</evidence>
<dbReference type="OrthoDB" id="9999863at2759"/>
<dbReference type="GO" id="GO:0030007">
    <property type="term" value="P:intracellular potassium ion homeostasis"/>
    <property type="evidence" value="ECO:0007669"/>
    <property type="project" value="UniProtKB-UniRule"/>
</dbReference>
<keyword evidence="13" id="KW-1185">Reference proteome</keyword>
<keyword evidence="7 10" id="KW-1133">Transmembrane helix</keyword>
<keyword evidence="4 10" id="KW-0633">Potassium transport</keyword>
<feature type="compositionally biased region" description="Basic and acidic residues" evidence="11">
    <location>
        <begin position="775"/>
        <end position="786"/>
    </location>
</feature>
<dbReference type="Pfam" id="PF02386">
    <property type="entry name" value="TrkH"/>
    <property type="match status" value="1"/>
</dbReference>
<comment type="caution">
    <text evidence="10">Lacks conserved residue(s) required for the propagation of feature annotation.</text>
</comment>
<feature type="region of interest" description="Disordered" evidence="11">
    <location>
        <begin position="818"/>
        <end position="876"/>
    </location>
</feature>
<feature type="region of interest" description="Disordered" evidence="11">
    <location>
        <begin position="775"/>
        <end position="802"/>
    </location>
</feature>
<evidence type="ECO:0000256" key="11">
    <source>
        <dbReference type="SAM" id="MobiDB-lite"/>
    </source>
</evidence>
<organism evidence="12 13">
    <name type="scientific">Monosporascus ibericus</name>
    <dbReference type="NCBI Taxonomy" id="155417"/>
    <lineage>
        <taxon>Eukaryota</taxon>
        <taxon>Fungi</taxon>
        <taxon>Dikarya</taxon>
        <taxon>Ascomycota</taxon>
        <taxon>Pezizomycotina</taxon>
        <taxon>Sordariomycetes</taxon>
        <taxon>Xylariomycetidae</taxon>
        <taxon>Xylariales</taxon>
        <taxon>Xylariales incertae sedis</taxon>
        <taxon>Monosporascus</taxon>
    </lineage>
</organism>
<comment type="similarity">
    <text evidence="2 10">Belongs to the TrkH potassium transport family.</text>
</comment>
<feature type="transmembrane region" description="Helical" evidence="10">
    <location>
        <begin position="87"/>
        <end position="112"/>
    </location>
</feature>
<protein>
    <recommendedName>
        <fullName evidence="10">Potassium transport protein</fullName>
    </recommendedName>
</protein>
<dbReference type="Proteomes" id="UP000293360">
    <property type="component" value="Unassembled WGS sequence"/>
</dbReference>
<dbReference type="GO" id="GO:0005886">
    <property type="term" value="C:plasma membrane"/>
    <property type="evidence" value="ECO:0007669"/>
    <property type="project" value="InterPro"/>
</dbReference>
<dbReference type="GO" id="GO:0140107">
    <property type="term" value="F:high-affinity potassium ion transmembrane transporter activity"/>
    <property type="evidence" value="ECO:0007669"/>
    <property type="project" value="TreeGrafter"/>
</dbReference>
<dbReference type="InterPro" id="IPR003445">
    <property type="entry name" value="Cat_transpt"/>
</dbReference>
<feature type="region of interest" description="Disordered" evidence="11">
    <location>
        <begin position="180"/>
        <end position="239"/>
    </location>
</feature>
<dbReference type="STRING" id="155417.A0A4V1X9G4"/>
<comment type="subcellular location">
    <subcellularLocation>
        <location evidence="1">Membrane</location>
        <topology evidence="1">Multi-pass membrane protein</topology>
    </subcellularLocation>
</comment>
<sequence>MKDPREVALGVLQSIRPSFLSRDPHFNFITAHYFWIIGWTILGSILIFASAGGQLAYVDALFFASGANTQAGLNTVDLNKLNTFQQVVIYLMSMISCPITIHGFVVFLRLYWFEKRFQHIVREARQRRVTITKSRSKAKATAADVERGVNGRNITVMHSTAKASSVTNDGTILEGEIINGNAKQDHAANGTPSGEDARSTGDDPPEGNGPAQIKSSDRVEDGNAIEEEDDDQDMPLPPRRSNAEHIAILERQRKENRSVLRIPGPLDVERGVRPEEFEEDEGTQGLSRMESNTQSFRPAGVRDRQQTITIEEPTRPRRDGASRPDDIAEEGEHLVPSSGSRKIQGGSMQQTDTGASAAGARINPLQRIRTALAHNQDDDPMPYLSYQPTMGRNSAFLGLTEEQREELGGIEYRSLKTLAIILLVYFWGYSIFAIICFVPWIMHNNEHYTQILESYSVNPLWWGFFTANSGFMDLGFTLTPDSMSSFNTAIFPITIMSFLILLGNTAFPVMLRFMIWLFSLVVPRGSGLWEELRFLLDHPRRCFTLLFPSNATWWLFLVLVLLNGLDVLLFIVLDLHSPSVEELPLNIRFLNAFFQATCTRTAGFSVLNLASLHPAVQTSYMIMMYISIFPIAISVRTTNVYEEKSLGVYKGPEEVDDRNPSGMAYAGAHLRRQLSFDLWYLFIGYFILTISEGSRLGSGDIPMFSVLFETVSAYGTVGLSLGYPGVNASLVSQFSTFGKLVIVAMEIRGRHRGLPYGLDRAVLLPSEHLNRREAEEAELRLQRRESTTTTGRPTSLYRGRSHSVDRRHVLANLLHPGPAYPVSMAKSTARPDAAPADAVLRRYKSNPEEEDESSADPHLQPPPGPRRAATQPALDH</sequence>
<feature type="compositionally biased region" description="Acidic residues" evidence="11">
    <location>
        <begin position="223"/>
        <end position="233"/>
    </location>
</feature>
<evidence type="ECO:0000256" key="9">
    <source>
        <dbReference type="ARBA" id="ARBA00023136"/>
    </source>
</evidence>
<proteinExistence type="inferred from homology"/>
<feature type="transmembrane region" description="Helical" evidence="10">
    <location>
        <begin position="615"/>
        <end position="635"/>
    </location>
</feature>
<keyword evidence="6 10" id="KW-0630">Potassium</keyword>
<dbReference type="InterPro" id="IPR051143">
    <property type="entry name" value="TrkH_K-transport"/>
</dbReference>
<feature type="region of interest" description="Disordered" evidence="11">
    <location>
        <begin position="270"/>
        <end position="358"/>
    </location>
</feature>
<evidence type="ECO:0000313" key="12">
    <source>
        <dbReference type="EMBL" id="RYO95146.1"/>
    </source>
</evidence>
<feature type="transmembrane region" description="Helical" evidence="10">
    <location>
        <begin position="553"/>
        <end position="573"/>
    </location>
</feature>
<dbReference type="NCBIfam" id="TIGR00934">
    <property type="entry name" value="2a38euk"/>
    <property type="match status" value="1"/>
</dbReference>
<feature type="transmembrane region" description="Helical" evidence="10">
    <location>
        <begin position="26"/>
        <end position="49"/>
    </location>
</feature>
<dbReference type="GO" id="GO:1990573">
    <property type="term" value="P:potassium ion import across plasma membrane"/>
    <property type="evidence" value="ECO:0007669"/>
    <property type="project" value="TreeGrafter"/>
</dbReference>
<keyword evidence="8 10" id="KW-0406">Ion transport</keyword>
<evidence type="ECO:0000313" key="13">
    <source>
        <dbReference type="Proteomes" id="UP000293360"/>
    </source>
</evidence>
<dbReference type="PIRSF" id="PIRSF002450">
    <property type="entry name" value="K+_transpter_TRK"/>
    <property type="match status" value="1"/>
</dbReference>
<dbReference type="PANTHER" id="PTHR31064:SF30">
    <property type="entry name" value="HIGH-AFFINITY POTASSIUM TRANSPORT PROTEIN-RELATED"/>
    <property type="match status" value="1"/>
</dbReference>
<feature type="transmembrane region" description="Helical" evidence="10">
    <location>
        <begin position="486"/>
        <end position="507"/>
    </location>
</feature>
<dbReference type="EMBL" id="QJNU01000556">
    <property type="protein sequence ID" value="RYO95146.1"/>
    <property type="molecule type" value="Genomic_DNA"/>
</dbReference>
<comment type="caution">
    <text evidence="12">The sequence shown here is derived from an EMBL/GenBank/DDBJ whole genome shotgun (WGS) entry which is preliminary data.</text>
</comment>
<dbReference type="AlphaFoldDB" id="A0A4V1X9G4"/>
<reference evidence="12 13" key="1">
    <citation type="submission" date="2018-06" db="EMBL/GenBank/DDBJ databases">
        <title>Complete Genomes of Monosporascus.</title>
        <authorList>
            <person name="Robinson A.J."/>
            <person name="Natvig D.O."/>
        </authorList>
    </citation>
    <scope>NUCLEOTIDE SEQUENCE [LARGE SCALE GENOMIC DNA]</scope>
    <source>
        <strain evidence="12 13">CBS 110550</strain>
    </source>
</reference>
<dbReference type="PANTHER" id="PTHR31064">
    <property type="entry name" value="POTASSIUM TRANSPORT PROTEIN DDB_G0292412-RELATED"/>
    <property type="match status" value="1"/>
</dbReference>
<evidence type="ECO:0000256" key="5">
    <source>
        <dbReference type="ARBA" id="ARBA00022692"/>
    </source>
</evidence>
<feature type="compositionally biased region" description="Basic and acidic residues" evidence="11">
    <location>
        <begin position="312"/>
        <end position="333"/>
    </location>
</feature>
<keyword evidence="9 10" id="KW-0472">Membrane</keyword>
<dbReference type="InterPro" id="IPR004773">
    <property type="entry name" value="K/Na_transp_Trk1/HKT1"/>
</dbReference>
<feature type="compositionally biased region" description="Polar residues" evidence="11">
    <location>
        <begin position="284"/>
        <end position="296"/>
    </location>
</feature>
<keyword evidence="3 10" id="KW-0813">Transport</keyword>
<evidence type="ECO:0000256" key="1">
    <source>
        <dbReference type="ARBA" id="ARBA00004141"/>
    </source>
</evidence>
<gene>
    <name evidence="12" type="ORF">DL764_007748</name>
</gene>
<evidence type="ECO:0000256" key="2">
    <source>
        <dbReference type="ARBA" id="ARBA00009137"/>
    </source>
</evidence>
<feature type="compositionally biased region" description="Polar residues" evidence="11">
    <location>
        <begin position="337"/>
        <end position="354"/>
    </location>
</feature>
<keyword evidence="5 10" id="KW-0812">Transmembrane</keyword>
<evidence type="ECO:0000256" key="3">
    <source>
        <dbReference type="ARBA" id="ARBA00022448"/>
    </source>
</evidence>
<evidence type="ECO:0000256" key="10">
    <source>
        <dbReference type="PIRNR" id="PIRNR002450"/>
    </source>
</evidence>
<name>A0A4V1X9G4_9PEZI</name>
<evidence type="ECO:0000256" key="6">
    <source>
        <dbReference type="ARBA" id="ARBA00022958"/>
    </source>
</evidence>